<dbReference type="OrthoDB" id="9786584at2"/>
<evidence type="ECO:0000256" key="1">
    <source>
        <dbReference type="ARBA" id="ARBA00023235"/>
    </source>
</evidence>
<dbReference type="InterPro" id="IPR026040">
    <property type="entry name" value="HyI-like"/>
</dbReference>
<dbReference type="PANTHER" id="PTHR43489:SF6">
    <property type="entry name" value="HYDROXYPYRUVATE ISOMERASE-RELATED"/>
    <property type="match status" value="1"/>
</dbReference>
<evidence type="ECO:0000313" key="5">
    <source>
        <dbReference type="EMBL" id="SDW32969.1"/>
    </source>
</evidence>
<dbReference type="InterPro" id="IPR013022">
    <property type="entry name" value="Xyl_isomerase-like_TIM-brl"/>
</dbReference>
<organism evidence="5 6">
    <name type="scientific">Albimonas donghaensis</name>
    <dbReference type="NCBI Taxonomy" id="356660"/>
    <lineage>
        <taxon>Bacteria</taxon>
        <taxon>Pseudomonadati</taxon>
        <taxon>Pseudomonadota</taxon>
        <taxon>Alphaproteobacteria</taxon>
        <taxon>Rhodobacterales</taxon>
        <taxon>Paracoccaceae</taxon>
        <taxon>Albimonas</taxon>
    </lineage>
</organism>
<keyword evidence="1 2" id="KW-0413">Isomerase</keyword>
<dbReference type="PIRSF" id="PIRSF006241">
    <property type="entry name" value="HyI"/>
    <property type="match status" value="1"/>
</dbReference>
<evidence type="ECO:0000256" key="3">
    <source>
        <dbReference type="PIRSR" id="PIRSR006241-50"/>
    </source>
</evidence>
<evidence type="ECO:0000313" key="6">
    <source>
        <dbReference type="Proteomes" id="UP000199118"/>
    </source>
</evidence>
<feature type="domain" description="Xylose isomerase-like TIM barrel" evidence="4">
    <location>
        <begin position="22"/>
        <end position="255"/>
    </location>
</feature>
<gene>
    <name evidence="5" type="ORF">SAMN05444336_101712</name>
</gene>
<dbReference type="GO" id="GO:0046487">
    <property type="term" value="P:glyoxylate metabolic process"/>
    <property type="evidence" value="ECO:0007669"/>
    <property type="project" value="TreeGrafter"/>
</dbReference>
<dbReference type="InterPro" id="IPR050417">
    <property type="entry name" value="Sugar_Epim/Isomerase"/>
</dbReference>
<feature type="active site" description="Proton donor/acceptor" evidence="3">
    <location>
        <position position="236"/>
    </location>
</feature>
<feature type="active site" description="Proton donor/acceptor" evidence="3">
    <location>
        <position position="139"/>
    </location>
</feature>
<comment type="similarity">
    <text evidence="2">Belongs to the hyi family.</text>
</comment>
<dbReference type="GO" id="GO:0008903">
    <property type="term" value="F:hydroxypyruvate isomerase activity"/>
    <property type="evidence" value="ECO:0007669"/>
    <property type="project" value="TreeGrafter"/>
</dbReference>
<dbReference type="PANTHER" id="PTHR43489">
    <property type="entry name" value="ISOMERASE"/>
    <property type="match status" value="1"/>
</dbReference>
<dbReference type="AlphaFoldDB" id="A0A1H2SPI9"/>
<dbReference type="SUPFAM" id="SSF51658">
    <property type="entry name" value="Xylose isomerase-like"/>
    <property type="match status" value="1"/>
</dbReference>
<sequence>MQIAAHLGYLWADRPVAEAIPLAAAAGFGAFEIHAPYDQDQAEIRAALIDAGRPMLGVNTRRAHSADSDDFGLTALPGREHEAQDLILEAIDWARALGAAHIHVLAGKTSGPEAAATFDANLMWACGQAARAGVGLVLEPLNTRDNPGYFLSTTTHAAEIIRRINRPELGLMFDTYHVQVMEGDVIRRFGPLLPLIRHVQFASTPGRLRPDLGDLAHERVLPAMRAAGYDGWFGAEYRTGPVTGPDTERSLGWFEAWKAAGIG</sequence>
<accession>A0A1H2SPI9</accession>
<name>A0A1H2SPI9_9RHOB</name>
<reference evidence="5 6" key="1">
    <citation type="submission" date="2016-10" db="EMBL/GenBank/DDBJ databases">
        <authorList>
            <person name="de Groot N.N."/>
        </authorList>
    </citation>
    <scope>NUCLEOTIDE SEQUENCE [LARGE SCALE GENOMIC DNA]</scope>
    <source>
        <strain evidence="5 6">DSM 17890</strain>
    </source>
</reference>
<dbReference type="RefSeq" id="WP_092679724.1">
    <property type="nucleotide sequence ID" value="NZ_FNMZ01000001.1"/>
</dbReference>
<keyword evidence="5" id="KW-0670">Pyruvate</keyword>
<proteinExistence type="inferred from homology"/>
<dbReference type="InterPro" id="IPR036237">
    <property type="entry name" value="Xyl_isomerase-like_sf"/>
</dbReference>
<protein>
    <submittedName>
        <fullName evidence="5">Hydroxypyruvate isomerase</fullName>
    </submittedName>
</protein>
<dbReference type="STRING" id="356660.SAMN05444336_101712"/>
<dbReference type="Gene3D" id="3.20.20.150">
    <property type="entry name" value="Divalent-metal-dependent TIM barrel enzymes"/>
    <property type="match status" value="1"/>
</dbReference>
<dbReference type="EMBL" id="FNMZ01000001">
    <property type="protein sequence ID" value="SDW32969.1"/>
    <property type="molecule type" value="Genomic_DNA"/>
</dbReference>
<evidence type="ECO:0000256" key="2">
    <source>
        <dbReference type="PIRNR" id="PIRNR006241"/>
    </source>
</evidence>
<dbReference type="Proteomes" id="UP000199118">
    <property type="component" value="Unassembled WGS sequence"/>
</dbReference>
<keyword evidence="6" id="KW-1185">Reference proteome</keyword>
<dbReference type="Pfam" id="PF01261">
    <property type="entry name" value="AP_endonuc_2"/>
    <property type="match status" value="1"/>
</dbReference>
<evidence type="ECO:0000259" key="4">
    <source>
        <dbReference type="Pfam" id="PF01261"/>
    </source>
</evidence>